<dbReference type="EMBL" id="DVMS01000083">
    <property type="protein sequence ID" value="HIU38610.1"/>
    <property type="molecule type" value="Genomic_DNA"/>
</dbReference>
<proteinExistence type="predicted"/>
<reference evidence="1" key="2">
    <citation type="journal article" date="2021" name="PeerJ">
        <title>Extensive microbial diversity within the chicken gut microbiome revealed by metagenomics and culture.</title>
        <authorList>
            <person name="Gilroy R."/>
            <person name="Ravi A."/>
            <person name="Getino M."/>
            <person name="Pursley I."/>
            <person name="Horton D.L."/>
            <person name="Alikhan N.F."/>
            <person name="Baker D."/>
            <person name="Gharbi K."/>
            <person name="Hall N."/>
            <person name="Watson M."/>
            <person name="Adriaenssens E.M."/>
            <person name="Foster-Nyarko E."/>
            <person name="Jarju S."/>
            <person name="Secka A."/>
            <person name="Antonio M."/>
            <person name="Oren A."/>
            <person name="Chaudhuri R.R."/>
            <person name="La Ragione R."/>
            <person name="Hildebrand F."/>
            <person name="Pallen M.J."/>
        </authorList>
    </citation>
    <scope>NUCLEOTIDE SEQUENCE</scope>
    <source>
        <strain evidence="1">17073</strain>
    </source>
</reference>
<protein>
    <recommendedName>
        <fullName evidence="3">Secretion system C-terminal sorting domain-containing protein</fullName>
    </recommendedName>
</protein>
<dbReference type="AlphaFoldDB" id="A0A9D1IKG7"/>
<accession>A0A9D1IKG7</accession>
<organism evidence="1 2">
    <name type="scientific">Candidatus Limisoma intestinavium</name>
    <dbReference type="NCBI Taxonomy" id="2840856"/>
    <lineage>
        <taxon>Bacteria</taxon>
        <taxon>Pseudomonadati</taxon>
        <taxon>Bacteroidota</taxon>
        <taxon>Bacteroidia</taxon>
        <taxon>Bacteroidales</taxon>
        <taxon>Candidatus Limisoma</taxon>
    </lineage>
</organism>
<evidence type="ECO:0008006" key="3">
    <source>
        <dbReference type="Google" id="ProtNLM"/>
    </source>
</evidence>
<evidence type="ECO:0000313" key="2">
    <source>
        <dbReference type="Proteomes" id="UP000824076"/>
    </source>
</evidence>
<sequence length="394" mass="43038">VPYINYTWNFANNKFKVVSQNGASATVAPLSYEFGTSDTVSVSPSLVLPIAGIDFSQLSIPAVRITAEHIFIDGNDCISNEENRYELWAIPEDVATVNWTAAQGVDIQNNGDNSINASVENIVNDAWIEASMTSCGVTHTFRKTLNSAALDTVEVVLLKRWWSEDSHSYKYYFHINVYPEYLDIDQLDFCWDNDVEITPPPSLLHSINGLAAIETAGGGSVGNCMRITGEIIVNPDLGFPEIGVGTNSLEPEMPDPIPLDPEPMDANEAVVTMPSVDSNEVASGYVTCLISDDFEHSIKVKMHVRSSWTGVYHSAPNPVTSTLSISRKGENGEVLSPSVDAMALLYSDFALVRSVALANPTTQMNVSDLPNGTYYLNIVENGEVVDRQIVIIQH</sequence>
<gene>
    <name evidence="1" type="ORF">IAD18_02960</name>
</gene>
<evidence type="ECO:0000313" key="1">
    <source>
        <dbReference type="EMBL" id="HIU38610.1"/>
    </source>
</evidence>
<reference evidence="1" key="1">
    <citation type="submission" date="2020-10" db="EMBL/GenBank/DDBJ databases">
        <authorList>
            <person name="Gilroy R."/>
        </authorList>
    </citation>
    <scope>NUCLEOTIDE SEQUENCE</scope>
    <source>
        <strain evidence="1">17073</strain>
    </source>
</reference>
<feature type="non-terminal residue" evidence="1">
    <location>
        <position position="1"/>
    </location>
</feature>
<comment type="caution">
    <text evidence="1">The sequence shown here is derived from an EMBL/GenBank/DDBJ whole genome shotgun (WGS) entry which is preliminary data.</text>
</comment>
<dbReference type="Proteomes" id="UP000824076">
    <property type="component" value="Unassembled WGS sequence"/>
</dbReference>
<name>A0A9D1IKG7_9BACT</name>